<name>A0A1R3I6X9_COCAP</name>
<comment type="caution">
    <text evidence="2">The sequence shown here is derived from an EMBL/GenBank/DDBJ whole genome shotgun (WGS) entry which is preliminary data.</text>
</comment>
<dbReference type="Pfam" id="PF00646">
    <property type="entry name" value="F-box"/>
    <property type="match status" value="1"/>
</dbReference>
<dbReference type="EMBL" id="AWWV01010576">
    <property type="protein sequence ID" value="OMO78333.1"/>
    <property type="molecule type" value="Genomic_DNA"/>
</dbReference>
<dbReference type="PANTHER" id="PTHR31672">
    <property type="entry name" value="BNACNNG10540D PROTEIN"/>
    <property type="match status" value="1"/>
</dbReference>
<dbReference type="Gramene" id="OMO78333">
    <property type="protein sequence ID" value="OMO78333"/>
    <property type="gene ID" value="CCACVL1_14476"/>
</dbReference>
<evidence type="ECO:0000313" key="2">
    <source>
        <dbReference type="EMBL" id="OMO78333.1"/>
    </source>
</evidence>
<dbReference type="InterPro" id="IPR050796">
    <property type="entry name" value="SCF_F-box_component"/>
</dbReference>
<proteinExistence type="predicted"/>
<keyword evidence="3" id="KW-1185">Reference proteome</keyword>
<evidence type="ECO:0000313" key="3">
    <source>
        <dbReference type="Proteomes" id="UP000188268"/>
    </source>
</evidence>
<dbReference type="AlphaFoldDB" id="A0A1R3I6X9"/>
<evidence type="ECO:0000259" key="1">
    <source>
        <dbReference type="Pfam" id="PF00646"/>
    </source>
</evidence>
<dbReference type="SUPFAM" id="SSF81383">
    <property type="entry name" value="F-box domain"/>
    <property type="match status" value="1"/>
</dbReference>
<dbReference type="Proteomes" id="UP000188268">
    <property type="component" value="Unassembled WGS sequence"/>
</dbReference>
<protein>
    <recommendedName>
        <fullName evidence="1">F-box domain-containing protein</fullName>
    </recommendedName>
</protein>
<dbReference type="InterPro" id="IPR036047">
    <property type="entry name" value="F-box-like_dom_sf"/>
</dbReference>
<accession>A0A1R3I6X9</accession>
<dbReference type="PANTHER" id="PTHR31672:SF13">
    <property type="entry name" value="F-BOX PROTEIN CPR30-LIKE"/>
    <property type="match status" value="1"/>
</dbReference>
<organism evidence="2 3">
    <name type="scientific">Corchorus capsularis</name>
    <name type="common">Jute</name>
    <dbReference type="NCBI Taxonomy" id="210143"/>
    <lineage>
        <taxon>Eukaryota</taxon>
        <taxon>Viridiplantae</taxon>
        <taxon>Streptophyta</taxon>
        <taxon>Embryophyta</taxon>
        <taxon>Tracheophyta</taxon>
        <taxon>Spermatophyta</taxon>
        <taxon>Magnoliopsida</taxon>
        <taxon>eudicotyledons</taxon>
        <taxon>Gunneridae</taxon>
        <taxon>Pentapetalae</taxon>
        <taxon>rosids</taxon>
        <taxon>malvids</taxon>
        <taxon>Malvales</taxon>
        <taxon>Malvaceae</taxon>
        <taxon>Grewioideae</taxon>
        <taxon>Apeibeae</taxon>
        <taxon>Corchorus</taxon>
    </lineage>
</organism>
<sequence length="388" mass="44205">MAGKRKLKKNARIVACSRSKTYIPDEVIIFEILSRLSIKSLHGIMRHVCNTWAKAIRSPQFARTHLQHSNLKPGLFIQDQDNLDGARFFQFKDNGEVEITYLKPKKPYPGLILSSCEGLSVFSRPEDQKWSLLDRKYHTWDKLLYVANPITMDVVVEVPNCITSSHNYYNSYGISSLPNNGGFKLVCCQFDPHTDQSDFYILKLGDDHDQYSWRKIGSAFAGPVASSWHEMHVIPIGHYIYWLPNGSMLARPCGQGMMIDIANESVSVISFDKATGLPLNKPADFFGFGNIDNHVAVVQDSFPSLYVSISKDIYLRNWELYHKVDYPNSSPSGFVACIDQEIIICPINCFQRYNMKTGEVRPLEELEQSGYDKYQMCTHTNTLVSPYI</sequence>
<dbReference type="InterPro" id="IPR001810">
    <property type="entry name" value="F-box_dom"/>
</dbReference>
<gene>
    <name evidence="2" type="ORF">CCACVL1_14476</name>
</gene>
<reference evidence="2 3" key="1">
    <citation type="submission" date="2013-09" db="EMBL/GenBank/DDBJ databases">
        <title>Corchorus capsularis genome sequencing.</title>
        <authorList>
            <person name="Alam M."/>
            <person name="Haque M.S."/>
            <person name="Islam M.S."/>
            <person name="Emdad E.M."/>
            <person name="Islam M.M."/>
            <person name="Ahmed B."/>
            <person name="Halim A."/>
            <person name="Hossen Q.M.M."/>
            <person name="Hossain M.Z."/>
            <person name="Ahmed R."/>
            <person name="Khan M.M."/>
            <person name="Islam R."/>
            <person name="Rashid M.M."/>
            <person name="Khan S.A."/>
            <person name="Rahman M.S."/>
            <person name="Alam M."/>
        </authorList>
    </citation>
    <scope>NUCLEOTIDE SEQUENCE [LARGE SCALE GENOMIC DNA]</scope>
    <source>
        <strain evidence="3">cv. CVL-1</strain>
        <tissue evidence="2">Whole seedling</tissue>
    </source>
</reference>
<feature type="domain" description="F-box" evidence="1">
    <location>
        <begin position="27"/>
        <end position="61"/>
    </location>
</feature>
<dbReference type="OrthoDB" id="1918594at2759"/>